<comment type="similarity">
    <text evidence="1">Belongs to the eukaryotic/archaeal PrmC-related family.</text>
</comment>
<keyword evidence="6" id="KW-1185">Reference proteome</keyword>
<dbReference type="PANTHER" id="PTHR45875:SF1">
    <property type="entry name" value="METHYLTRANSFERASE N6AMT1"/>
    <property type="match status" value="1"/>
</dbReference>
<keyword evidence="3 5" id="KW-0808">Transferase</keyword>
<keyword evidence="4" id="KW-0949">S-adenosyl-L-methionine</keyword>
<dbReference type="Gene3D" id="3.40.50.150">
    <property type="entry name" value="Vaccinia Virus protein VP39"/>
    <property type="match status" value="1"/>
</dbReference>
<dbReference type="GO" id="GO:0032259">
    <property type="term" value="P:methylation"/>
    <property type="evidence" value="ECO:0007669"/>
    <property type="project" value="UniProtKB-KW"/>
</dbReference>
<dbReference type="Proteomes" id="UP001316803">
    <property type="component" value="Unassembled WGS sequence"/>
</dbReference>
<organism evidence="5 6">
    <name type="scientific">Knufia fluminis</name>
    <dbReference type="NCBI Taxonomy" id="191047"/>
    <lineage>
        <taxon>Eukaryota</taxon>
        <taxon>Fungi</taxon>
        <taxon>Dikarya</taxon>
        <taxon>Ascomycota</taxon>
        <taxon>Pezizomycotina</taxon>
        <taxon>Eurotiomycetes</taxon>
        <taxon>Chaetothyriomycetidae</taxon>
        <taxon>Chaetothyriales</taxon>
        <taxon>Trichomeriaceae</taxon>
        <taxon>Knufia</taxon>
    </lineage>
</organism>
<gene>
    <name evidence="5" type="primary">MTQ2</name>
    <name evidence="5" type="ORF">OHC33_010212</name>
</gene>
<dbReference type="EMBL" id="JAKLMC020000043">
    <property type="protein sequence ID" value="KAK5948789.1"/>
    <property type="molecule type" value="Genomic_DNA"/>
</dbReference>
<dbReference type="PANTHER" id="PTHR45875">
    <property type="entry name" value="METHYLTRANSFERASE N6AMT1"/>
    <property type="match status" value="1"/>
</dbReference>
<evidence type="ECO:0000256" key="4">
    <source>
        <dbReference type="ARBA" id="ARBA00022691"/>
    </source>
</evidence>
<evidence type="ECO:0000256" key="2">
    <source>
        <dbReference type="ARBA" id="ARBA00022603"/>
    </source>
</evidence>
<reference evidence="5 6" key="1">
    <citation type="submission" date="2022-12" db="EMBL/GenBank/DDBJ databases">
        <title>Genomic features and morphological characterization of a novel Knufia sp. strain isolated from spacecraft assembly facility.</title>
        <authorList>
            <person name="Teixeira M."/>
            <person name="Chander A.M."/>
            <person name="Stajich J.E."/>
            <person name="Venkateswaran K."/>
        </authorList>
    </citation>
    <scope>NUCLEOTIDE SEQUENCE [LARGE SCALE GENOMIC DNA]</scope>
    <source>
        <strain evidence="5 6">FJI-L2-BK-P2</strain>
    </source>
</reference>
<dbReference type="InterPro" id="IPR002052">
    <property type="entry name" value="DNA_methylase_N6_adenine_CS"/>
</dbReference>
<evidence type="ECO:0000256" key="1">
    <source>
        <dbReference type="ARBA" id="ARBA00006149"/>
    </source>
</evidence>
<dbReference type="SUPFAM" id="SSF53335">
    <property type="entry name" value="S-adenosyl-L-methionine-dependent methyltransferases"/>
    <property type="match status" value="1"/>
</dbReference>
<comment type="caution">
    <text evidence="5">The sequence shown here is derived from an EMBL/GenBank/DDBJ whole genome shotgun (WGS) entry which is preliminary data.</text>
</comment>
<evidence type="ECO:0000256" key="3">
    <source>
        <dbReference type="ARBA" id="ARBA00022679"/>
    </source>
</evidence>
<proteinExistence type="inferred from homology"/>
<evidence type="ECO:0000313" key="6">
    <source>
        <dbReference type="Proteomes" id="UP001316803"/>
    </source>
</evidence>
<dbReference type="GO" id="GO:0003676">
    <property type="term" value="F:nucleic acid binding"/>
    <property type="evidence" value="ECO:0007669"/>
    <property type="project" value="InterPro"/>
</dbReference>
<dbReference type="InterPro" id="IPR029063">
    <property type="entry name" value="SAM-dependent_MTases_sf"/>
</dbReference>
<dbReference type="AlphaFoldDB" id="A0AAN8E8H1"/>
<keyword evidence="2 5" id="KW-0489">Methyltransferase</keyword>
<sequence>MLATPDTSHVSFSTIYEPSEDSFLLLDTLSSTTEVAWLHERFRGRTPFAIEVGTGSGVVIAFLTANAEQIIGRPIISVGVDVNINACHATKTTVVKAIQDQSSKSTYLGSVNGDLCSSLRPGSVDILVFNPPYVPSEELPALPDLERRYRDKFEHDSHLLALTTDGGEAGMETTNRLLAQIPEVLSTHGVAYVLLCAQNNPAEVKRWIIEELPHGPWLAETVGSSGTKGGWEKLQIVRIWRDREHYNG</sequence>
<accession>A0AAN8E8H1</accession>
<evidence type="ECO:0000313" key="5">
    <source>
        <dbReference type="EMBL" id="KAK5948789.1"/>
    </source>
</evidence>
<protein>
    <submittedName>
        <fullName evidence="5">S-adenosylmethionine-dependent methyltransferase</fullName>
        <ecNumber evidence="5">2.1.1.297</ecNumber>
    </submittedName>
</protein>
<dbReference type="EC" id="2.1.1.297" evidence="5"/>
<dbReference type="GO" id="GO:0035657">
    <property type="term" value="C:eRF1 methyltransferase complex"/>
    <property type="evidence" value="ECO:0007669"/>
    <property type="project" value="TreeGrafter"/>
</dbReference>
<dbReference type="PROSITE" id="PS00092">
    <property type="entry name" value="N6_MTASE"/>
    <property type="match status" value="1"/>
</dbReference>
<dbReference type="GO" id="GO:0102559">
    <property type="term" value="F:peptide chain release factor N(5)-glutamine methyltransferase activity"/>
    <property type="evidence" value="ECO:0007669"/>
    <property type="project" value="UniProtKB-EC"/>
</dbReference>
<name>A0AAN8E8H1_9EURO</name>
<dbReference type="InterPro" id="IPR052190">
    <property type="entry name" value="Euk-Arch_PrmC-MTase"/>
</dbReference>